<dbReference type="InterPro" id="IPR025363">
    <property type="entry name" value="DUF4267"/>
</dbReference>
<keyword evidence="3" id="KW-1185">Reference proteome</keyword>
<organism evidence="2 3">
    <name type="scientific">Clonostachys solani</name>
    <dbReference type="NCBI Taxonomy" id="160281"/>
    <lineage>
        <taxon>Eukaryota</taxon>
        <taxon>Fungi</taxon>
        <taxon>Dikarya</taxon>
        <taxon>Ascomycota</taxon>
        <taxon>Pezizomycotina</taxon>
        <taxon>Sordariomycetes</taxon>
        <taxon>Hypocreomycetidae</taxon>
        <taxon>Hypocreales</taxon>
        <taxon>Bionectriaceae</taxon>
        <taxon>Clonostachys</taxon>
    </lineage>
</organism>
<dbReference type="EMBL" id="CABFOC020000035">
    <property type="protein sequence ID" value="CAH0048513.1"/>
    <property type="molecule type" value="Genomic_DNA"/>
</dbReference>
<evidence type="ECO:0000313" key="2">
    <source>
        <dbReference type="EMBL" id="CAH0048513.1"/>
    </source>
</evidence>
<dbReference type="Pfam" id="PF14087">
    <property type="entry name" value="DUF4267"/>
    <property type="match status" value="1"/>
</dbReference>
<comment type="caution">
    <text evidence="2">The sequence shown here is derived from an EMBL/GenBank/DDBJ whole genome shotgun (WGS) entry which is preliminary data.</text>
</comment>
<name>A0A9N9Z3Q3_9HYPO</name>
<dbReference type="OrthoDB" id="5216128at2759"/>
<feature type="transmembrane region" description="Helical" evidence="1">
    <location>
        <begin position="56"/>
        <end position="72"/>
    </location>
</feature>
<keyword evidence="1" id="KW-0812">Transmembrane</keyword>
<proteinExistence type="predicted"/>
<feature type="transmembrane region" description="Helical" evidence="1">
    <location>
        <begin position="6"/>
        <end position="26"/>
    </location>
</feature>
<sequence>MSHPYFSYASLGLSLLPAVFGINILLQPGRVLESVRFPVPKDPEGKKVSHSVMRFFGVRNIAVSYLLVLIWSRGDDKLTAKSLVACLWMASADGFINLAQTGDGQWNHWGLVPVLGGVAAGLMGWFS</sequence>
<gene>
    <name evidence="2" type="ORF">CSOL1703_00000459</name>
</gene>
<keyword evidence="1" id="KW-0472">Membrane</keyword>
<keyword evidence="1" id="KW-1133">Transmembrane helix</keyword>
<reference evidence="3" key="1">
    <citation type="submission" date="2019-06" db="EMBL/GenBank/DDBJ databases">
        <authorList>
            <person name="Broberg M."/>
        </authorList>
    </citation>
    <scope>NUCLEOTIDE SEQUENCE [LARGE SCALE GENOMIC DNA]</scope>
</reference>
<dbReference type="Proteomes" id="UP000775872">
    <property type="component" value="Unassembled WGS sequence"/>
</dbReference>
<evidence type="ECO:0000313" key="3">
    <source>
        <dbReference type="Proteomes" id="UP000775872"/>
    </source>
</evidence>
<dbReference type="AlphaFoldDB" id="A0A9N9Z3Q3"/>
<accession>A0A9N9Z3Q3</accession>
<evidence type="ECO:0000256" key="1">
    <source>
        <dbReference type="SAM" id="Phobius"/>
    </source>
</evidence>
<reference evidence="2 3" key="2">
    <citation type="submission" date="2021-10" db="EMBL/GenBank/DDBJ databases">
        <authorList>
            <person name="Piombo E."/>
        </authorList>
    </citation>
    <scope>NUCLEOTIDE SEQUENCE [LARGE SCALE GENOMIC DNA]</scope>
</reference>
<feature type="transmembrane region" description="Helical" evidence="1">
    <location>
        <begin position="108"/>
        <end position="126"/>
    </location>
</feature>
<protein>
    <submittedName>
        <fullName evidence="2">Uncharacterized protein</fullName>
    </submittedName>
</protein>